<sequence>LFKLLLSQYINTELNHHLCDPVSTKTVCRKLHKAGIYGWASIWKPLVYNANTQIHITWNNEHKTSSPEQWKNCIWSDE</sequence>
<dbReference type="GeneTree" id="ENSGT01120000277736"/>
<keyword evidence="2" id="KW-1185">Reference proteome</keyword>
<evidence type="ECO:0008006" key="3">
    <source>
        <dbReference type="Google" id="ProtNLM"/>
    </source>
</evidence>
<protein>
    <recommendedName>
        <fullName evidence="3">Transposase Tc1-like domain-containing protein</fullName>
    </recommendedName>
</protein>
<dbReference type="AlphaFoldDB" id="A0AAY5KSJ3"/>
<dbReference type="Proteomes" id="UP000265140">
    <property type="component" value="Chromosome 14"/>
</dbReference>
<proteinExistence type="predicted"/>
<reference evidence="1" key="2">
    <citation type="submission" date="2025-08" db="UniProtKB">
        <authorList>
            <consortium name="Ensembl"/>
        </authorList>
    </citation>
    <scope>IDENTIFICATION</scope>
</reference>
<organism evidence="1 2">
    <name type="scientific">Esox lucius</name>
    <name type="common">Northern pike</name>
    <dbReference type="NCBI Taxonomy" id="8010"/>
    <lineage>
        <taxon>Eukaryota</taxon>
        <taxon>Metazoa</taxon>
        <taxon>Chordata</taxon>
        <taxon>Craniata</taxon>
        <taxon>Vertebrata</taxon>
        <taxon>Euteleostomi</taxon>
        <taxon>Actinopterygii</taxon>
        <taxon>Neopterygii</taxon>
        <taxon>Teleostei</taxon>
        <taxon>Protacanthopterygii</taxon>
        <taxon>Esociformes</taxon>
        <taxon>Esocidae</taxon>
        <taxon>Esox</taxon>
    </lineage>
</organism>
<evidence type="ECO:0000313" key="1">
    <source>
        <dbReference type="Ensembl" id="ENSELUP00000091646.1"/>
    </source>
</evidence>
<accession>A0AAY5KSJ3</accession>
<evidence type="ECO:0000313" key="2">
    <source>
        <dbReference type="Proteomes" id="UP000265140"/>
    </source>
</evidence>
<reference evidence="1 2" key="1">
    <citation type="submission" date="2020-02" db="EMBL/GenBank/DDBJ databases">
        <title>Esox lucius (northern pike) genome, fEsoLuc1, primary haplotype.</title>
        <authorList>
            <person name="Myers G."/>
            <person name="Karagic N."/>
            <person name="Meyer A."/>
            <person name="Pippel M."/>
            <person name="Reichard M."/>
            <person name="Winkler S."/>
            <person name="Tracey A."/>
            <person name="Sims Y."/>
            <person name="Howe K."/>
            <person name="Rhie A."/>
            <person name="Formenti G."/>
            <person name="Durbin R."/>
            <person name="Fedrigo O."/>
            <person name="Jarvis E.D."/>
        </authorList>
    </citation>
    <scope>NUCLEOTIDE SEQUENCE [LARGE SCALE GENOMIC DNA]</scope>
</reference>
<dbReference type="Ensembl" id="ENSELUT00000095304.1">
    <property type="protein sequence ID" value="ENSELUP00000091646.1"/>
    <property type="gene ID" value="ENSELUG00000036994.1"/>
</dbReference>
<name>A0AAY5KSJ3_ESOLU</name>
<reference evidence="1" key="3">
    <citation type="submission" date="2025-09" db="UniProtKB">
        <authorList>
            <consortium name="Ensembl"/>
        </authorList>
    </citation>
    <scope>IDENTIFICATION</scope>
</reference>